<evidence type="ECO:0000256" key="1">
    <source>
        <dbReference type="PIRSR" id="PIRSR015853-1"/>
    </source>
</evidence>
<reference evidence="4" key="1">
    <citation type="submission" date="2016-10" db="EMBL/GenBank/DDBJ databases">
        <authorList>
            <person name="Varghese N."/>
            <person name="Submissions S."/>
        </authorList>
    </citation>
    <scope>NUCLEOTIDE SEQUENCE [LARGE SCALE GENOMIC DNA]</scope>
    <source>
        <strain evidence="4">NLAE-zl-G277</strain>
    </source>
</reference>
<accession>A0A1I0DF45</accession>
<feature type="binding site" evidence="2">
    <location>
        <position position="10"/>
    </location>
    <ligand>
        <name>Zn(2+)</name>
        <dbReference type="ChEBI" id="CHEBI:29105"/>
        <label>1</label>
    </ligand>
</feature>
<keyword evidence="2" id="KW-0862">Zinc</keyword>
<keyword evidence="4" id="KW-1185">Reference proteome</keyword>
<dbReference type="PIRSF" id="PIRSF015853">
    <property type="entry name" value="Pep_DppA"/>
    <property type="match status" value="1"/>
</dbReference>
<dbReference type="Gene3D" id="3.40.50.10780">
    <property type="entry name" value="Dipeptide transport protein"/>
    <property type="match status" value="1"/>
</dbReference>
<dbReference type="GeneID" id="93276235"/>
<dbReference type="CDD" id="cd08770">
    <property type="entry name" value="DAP_dppA_3"/>
    <property type="match status" value="1"/>
</dbReference>
<dbReference type="RefSeq" id="WP_092361420.1">
    <property type="nucleotide sequence ID" value="NZ_CAKXUV010000002.1"/>
</dbReference>
<feature type="active site" description="Nucleophile" evidence="1">
    <location>
        <position position="117"/>
    </location>
</feature>
<dbReference type="Pfam" id="PF04951">
    <property type="entry name" value="Peptidase_M55"/>
    <property type="match status" value="1"/>
</dbReference>
<keyword evidence="2" id="KW-0479">Metal-binding</keyword>
<gene>
    <name evidence="3" type="ORF">SAMN05216313_104159</name>
</gene>
<dbReference type="InterPro" id="IPR007035">
    <property type="entry name" value="Peptidase_M55"/>
</dbReference>
<dbReference type="SUPFAM" id="SSF63992">
    <property type="entry name" value="Dipeptide transport protein"/>
    <property type="match status" value="1"/>
</dbReference>
<feature type="binding site" evidence="2">
    <location>
        <position position="135"/>
    </location>
    <ligand>
        <name>Zn(2+)</name>
        <dbReference type="ChEBI" id="CHEBI:29105"/>
        <label>2</label>
    </ligand>
</feature>
<evidence type="ECO:0000313" key="4">
    <source>
        <dbReference type="Proteomes" id="UP000198508"/>
    </source>
</evidence>
<dbReference type="Gene3D" id="3.30.1360.130">
    <property type="entry name" value="Dipeptide transport protein"/>
    <property type="match status" value="1"/>
</dbReference>
<proteinExistence type="predicted"/>
<organism evidence="3 4">
    <name type="scientific">Enterocloster lavalensis</name>
    <dbReference type="NCBI Taxonomy" id="460384"/>
    <lineage>
        <taxon>Bacteria</taxon>
        <taxon>Bacillati</taxon>
        <taxon>Bacillota</taxon>
        <taxon>Clostridia</taxon>
        <taxon>Lachnospirales</taxon>
        <taxon>Lachnospiraceae</taxon>
        <taxon>Enterocloster</taxon>
    </lineage>
</organism>
<feature type="binding site" evidence="2">
    <location>
        <position position="8"/>
    </location>
    <ligand>
        <name>Zn(2+)</name>
        <dbReference type="ChEBI" id="CHEBI:29105"/>
        <label>2</label>
    </ligand>
</feature>
<protein>
    <submittedName>
        <fullName evidence="3">D-amino peptidase</fullName>
    </submittedName>
</protein>
<dbReference type="STRING" id="460384.SAMN05216313_104159"/>
<feature type="binding site" evidence="2">
    <location>
        <position position="8"/>
    </location>
    <ligand>
        <name>Zn(2+)</name>
        <dbReference type="ChEBI" id="CHEBI:29105"/>
        <label>1</label>
    </ligand>
</feature>
<dbReference type="GO" id="GO:0046872">
    <property type="term" value="F:metal ion binding"/>
    <property type="evidence" value="ECO:0007669"/>
    <property type="project" value="UniProtKB-KW"/>
</dbReference>
<sequence>MKVYISVDIEGTAGIASWSATNLGDPEHRAAAQEMTLEAVAACQGALDAGATELYVKDAHDSGRNMDLSLFPREARVIFDWTLTPDSMVAGLDGSFDALMFVGYHSPAGLPGSPLSHTMNRGNNYVKINGELASEFLLHAYVGAARGVPSVMVSGDKLLCGHAREFVPGIQTAPVKEGLGRATVNLTPQLACERIREAAREGLLRRDRCHLAVPETLTMEIGFKDHFKALRASHYPGATLVDPYTVTYTAASVDEMMTARMFIL</sequence>
<dbReference type="AlphaFoldDB" id="A0A1I0DF45"/>
<feature type="binding site" evidence="2">
    <location>
        <position position="60"/>
    </location>
    <ligand>
        <name>Zn(2+)</name>
        <dbReference type="ChEBI" id="CHEBI:29105"/>
        <label>2</label>
    </ligand>
</feature>
<dbReference type="InterPro" id="IPR027476">
    <property type="entry name" value="DppA_N"/>
</dbReference>
<name>A0A1I0DF45_9FIRM</name>
<feature type="binding site" evidence="2">
    <location>
        <position position="105"/>
    </location>
    <ligand>
        <name>Zn(2+)</name>
        <dbReference type="ChEBI" id="CHEBI:29105"/>
        <label>2</label>
    </ligand>
</feature>
<evidence type="ECO:0000313" key="3">
    <source>
        <dbReference type="EMBL" id="SET31002.1"/>
    </source>
</evidence>
<dbReference type="Proteomes" id="UP000198508">
    <property type="component" value="Unassembled WGS sequence"/>
</dbReference>
<evidence type="ECO:0000256" key="2">
    <source>
        <dbReference type="PIRSR" id="PIRSR015853-2"/>
    </source>
</evidence>
<dbReference type="InterPro" id="IPR036177">
    <property type="entry name" value="Peptidase_M55_sf"/>
</dbReference>
<dbReference type="EMBL" id="FOIM01000004">
    <property type="protein sequence ID" value="SET31002.1"/>
    <property type="molecule type" value="Genomic_DNA"/>
</dbReference>